<comment type="caution">
    <text evidence="3">The sequence shown here is derived from an EMBL/GenBank/DDBJ whole genome shotgun (WGS) entry which is preliminary data.</text>
</comment>
<dbReference type="Gene3D" id="3.30.420.10">
    <property type="entry name" value="Ribonuclease H-like superfamily/Ribonuclease H"/>
    <property type="match status" value="1"/>
</dbReference>
<dbReference type="Pfam" id="PF13966">
    <property type="entry name" value="zf-RVT"/>
    <property type="match status" value="1"/>
</dbReference>
<evidence type="ECO:0000313" key="3">
    <source>
        <dbReference type="EMBL" id="KAK1667142.1"/>
    </source>
</evidence>
<dbReference type="GO" id="GO:0003676">
    <property type="term" value="F:nucleic acid binding"/>
    <property type="evidence" value="ECO:0007669"/>
    <property type="project" value="InterPro"/>
</dbReference>
<reference evidence="3" key="1">
    <citation type="submission" date="2023-07" db="EMBL/GenBank/DDBJ databases">
        <title>A chromosome-level genome assembly of Lolium multiflorum.</title>
        <authorList>
            <person name="Chen Y."/>
            <person name="Copetti D."/>
            <person name="Kolliker R."/>
            <person name="Studer B."/>
        </authorList>
    </citation>
    <scope>NUCLEOTIDE SEQUENCE</scope>
    <source>
        <strain evidence="3">02402/16</strain>
        <tissue evidence="3">Leaf</tissue>
    </source>
</reference>
<dbReference type="Proteomes" id="UP001231189">
    <property type="component" value="Unassembled WGS sequence"/>
</dbReference>
<dbReference type="PANTHER" id="PTHR47074:SF11">
    <property type="entry name" value="REVERSE TRANSCRIPTASE-LIKE PROTEIN"/>
    <property type="match status" value="1"/>
</dbReference>
<dbReference type="InterPro" id="IPR052929">
    <property type="entry name" value="RNase_H-like_EbsB-rel"/>
</dbReference>
<feature type="domain" description="RNase H type-1" evidence="1">
    <location>
        <begin position="225"/>
        <end position="345"/>
    </location>
</feature>
<accession>A0AAD8T067</accession>
<evidence type="ECO:0008006" key="5">
    <source>
        <dbReference type="Google" id="ProtNLM"/>
    </source>
</evidence>
<evidence type="ECO:0000313" key="4">
    <source>
        <dbReference type="Proteomes" id="UP001231189"/>
    </source>
</evidence>
<dbReference type="InterPro" id="IPR002156">
    <property type="entry name" value="RNaseH_domain"/>
</dbReference>
<evidence type="ECO:0000259" key="1">
    <source>
        <dbReference type="Pfam" id="PF13456"/>
    </source>
</evidence>
<dbReference type="InterPro" id="IPR026960">
    <property type="entry name" value="RVT-Znf"/>
</dbReference>
<dbReference type="SUPFAM" id="SSF53098">
    <property type="entry name" value="Ribonuclease H-like"/>
    <property type="match status" value="1"/>
</dbReference>
<evidence type="ECO:0000259" key="2">
    <source>
        <dbReference type="Pfam" id="PF13966"/>
    </source>
</evidence>
<dbReference type="AlphaFoldDB" id="A0AAD8T067"/>
<dbReference type="PANTHER" id="PTHR47074">
    <property type="entry name" value="BNAC02G40300D PROTEIN"/>
    <property type="match status" value="1"/>
</dbReference>
<keyword evidence="4" id="KW-1185">Reference proteome</keyword>
<protein>
    <recommendedName>
        <fullName evidence="5">Reverse transcriptase zinc-binding domain-containing protein</fullName>
    </recommendedName>
</protein>
<proteinExistence type="predicted"/>
<dbReference type="Pfam" id="PF13456">
    <property type="entry name" value="RVT_3"/>
    <property type="match status" value="1"/>
</dbReference>
<feature type="domain" description="Reverse transcriptase zinc-binding" evidence="2">
    <location>
        <begin position="33"/>
        <end position="105"/>
    </location>
</feature>
<name>A0AAD8T067_LOLMU</name>
<organism evidence="3 4">
    <name type="scientific">Lolium multiflorum</name>
    <name type="common">Italian ryegrass</name>
    <name type="synonym">Lolium perenne subsp. multiflorum</name>
    <dbReference type="NCBI Taxonomy" id="4521"/>
    <lineage>
        <taxon>Eukaryota</taxon>
        <taxon>Viridiplantae</taxon>
        <taxon>Streptophyta</taxon>
        <taxon>Embryophyta</taxon>
        <taxon>Tracheophyta</taxon>
        <taxon>Spermatophyta</taxon>
        <taxon>Magnoliopsida</taxon>
        <taxon>Liliopsida</taxon>
        <taxon>Poales</taxon>
        <taxon>Poaceae</taxon>
        <taxon>BOP clade</taxon>
        <taxon>Pooideae</taxon>
        <taxon>Poodae</taxon>
        <taxon>Poeae</taxon>
        <taxon>Poeae Chloroplast Group 2 (Poeae type)</taxon>
        <taxon>Loliodinae</taxon>
        <taxon>Loliinae</taxon>
        <taxon>Lolium</taxon>
    </lineage>
</organism>
<dbReference type="InterPro" id="IPR036397">
    <property type="entry name" value="RNaseH_sf"/>
</dbReference>
<dbReference type="InterPro" id="IPR012337">
    <property type="entry name" value="RNaseH-like_sf"/>
</dbReference>
<sequence>MVSRKNGLFSVRSAYRLGLQPSLDLLSEGQSSAEPGGDRGIWNLVWKAKVPQKLRVFAWKAATSTLAVRSGLHHRMPKIDPTCIICGLEVEDGHHALIRCTLARALREEMRKIWTLPPESAFQINSKEWLLHLLSTSSPSIRAKIIFLLWRSWHLRNNIVHGDGKASVVASASFIANYLESFSSVNLARLDPKGKAAAPCEHQLPEGSVRLSNWTAPTEGQLKANVDAGWDVSTKKAGIGVIIRDHLGQVVECEWKFISRCASAEEAEVLACLQGLKSLIRLQAPYGILESDCLRTVKILECKVKDTSSCWSLYAEGHELLNLYQSISICKVDRASNGLAHGLAQLGKKGDSGSVRGSVPPPLAGLAENDCNWVDEPLVA</sequence>
<gene>
    <name evidence="3" type="ORF">QYE76_055301</name>
</gene>
<dbReference type="InterPro" id="IPR044730">
    <property type="entry name" value="RNase_H-like_dom_plant"/>
</dbReference>
<dbReference type="EMBL" id="JAUUTY010000003">
    <property type="protein sequence ID" value="KAK1667142.1"/>
    <property type="molecule type" value="Genomic_DNA"/>
</dbReference>
<dbReference type="CDD" id="cd06222">
    <property type="entry name" value="RNase_H_like"/>
    <property type="match status" value="1"/>
</dbReference>
<dbReference type="GO" id="GO:0004523">
    <property type="term" value="F:RNA-DNA hybrid ribonuclease activity"/>
    <property type="evidence" value="ECO:0007669"/>
    <property type="project" value="InterPro"/>
</dbReference>